<organism evidence="8 9">
    <name type="scientific">Bosea thiooxidans</name>
    <dbReference type="NCBI Taxonomy" id="53254"/>
    <lineage>
        <taxon>Bacteria</taxon>
        <taxon>Pseudomonadati</taxon>
        <taxon>Pseudomonadota</taxon>
        <taxon>Alphaproteobacteria</taxon>
        <taxon>Hyphomicrobiales</taxon>
        <taxon>Boseaceae</taxon>
        <taxon>Bosea</taxon>
    </lineage>
</organism>
<evidence type="ECO:0000256" key="6">
    <source>
        <dbReference type="ARBA" id="ARBA00023136"/>
    </source>
</evidence>
<feature type="transmembrane region" description="Helical" evidence="7">
    <location>
        <begin position="7"/>
        <end position="24"/>
    </location>
</feature>
<reference evidence="8 9" key="1">
    <citation type="submission" date="2015-10" db="EMBL/GenBank/DDBJ databases">
        <title>Draft genome of Bosea thiooxidans.</title>
        <authorList>
            <person name="Wang X."/>
        </authorList>
    </citation>
    <scope>NUCLEOTIDE SEQUENCE [LARGE SCALE GENOMIC DNA]</scope>
    <source>
        <strain evidence="8 9">CGMCC 9174</strain>
    </source>
</reference>
<evidence type="ECO:0000313" key="9">
    <source>
        <dbReference type="Proteomes" id="UP000051562"/>
    </source>
</evidence>
<evidence type="ECO:0000256" key="4">
    <source>
        <dbReference type="ARBA" id="ARBA00022692"/>
    </source>
</evidence>
<evidence type="ECO:0000256" key="7">
    <source>
        <dbReference type="SAM" id="Phobius"/>
    </source>
</evidence>
<comment type="subcellular location">
    <subcellularLocation>
        <location evidence="1">Cell membrane</location>
        <topology evidence="1">Multi-pass membrane protein</topology>
    </subcellularLocation>
</comment>
<dbReference type="AlphaFoldDB" id="A0A0Q3I1F5"/>
<evidence type="ECO:0000256" key="5">
    <source>
        <dbReference type="ARBA" id="ARBA00022989"/>
    </source>
</evidence>
<feature type="transmembrane region" description="Helical" evidence="7">
    <location>
        <begin position="44"/>
        <end position="65"/>
    </location>
</feature>
<keyword evidence="3" id="KW-1003">Cell membrane</keyword>
<name>A0A0Q3I1F5_9HYPH</name>
<dbReference type="GO" id="GO:0005886">
    <property type="term" value="C:plasma membrane"/>
    <property type="evidence" value="ECO:0007669"/>
    <property type="project" value="UniProtKB-SubCell"/>
</dbReference>
<keyword evidence="5 7" id="KW-1133">Transmembrane helix</keyword>
<dbReference type="EMBL" id="LMAR01000067">
    <property type="protein sequence ID" value="KQK28597.1"/>
    <property type="molecule type" value="Genomic_DNA"/>
</dbReference>
<protein>
    <submittedName>
        <fullName evidence="8">DoxX family protein</fullName>
    </submittedName>
</protein>
<dbReference type="STRING" id="53254.SAMN05660750_04658"/>
<feature type="transmembrane region" description="Helical" evidence="7">
    <location>
        <begin position="102"/>
        <end position="123"/>
    </location>
</feature>
<dbReference type="RefSeq" id="WP_055730121.1">
    <property type="nucleotide sequence ID" value="NZ_LMAR01000067.1"/>
</dbReference>
<comment type="caution">
    <text evidence="8">The sequence shown here is derived from an EMBL/GenBank/DDBJ whole genome shotgun (WGS) entry which is preliminary data.</text>
</comment>
<dbReference type="InterPro" id="IPR032808">
    <property type="entry name" value="DoxX"/>
</dbReference>
<keyword evidence="9" id="KW-1185">Reference proteome</keyword>
<accession>A0A0Q3I1F5</accession>
<evidence type="ECO:0000256" key="3">
    <source>
        <dbReference type="ARBA" id="ARBA00022475"/>
    </source>
</evidence>
<comment type="similarity">
    <text evidence="2">Belongs to the DoxX family.</text>
</comment>
<feature type="transmembrane region" description="Helical" evidence="7">
    <location>
        <begin position="72"/>
        <end position="90"/>
    </location>
</feature>
<dbReference type="Pfam" id="PF07681">
    <property type="entry name" value="DoxX"/>
    <property type="match status" value="1"/>
</dbReference>
<keyword evidence="4 7" id="KW-0812">Transmembrane</keyword>
<proteinExistence type="inferred from homology"/>
<sequence>MQFLSRFSPYTLGLLRIFTALTFISHGTQKLLGFPAAPSWGMPAMLSLPWTAGLLEIVGGALVLVGFLTRPAAFVLSGMMAVAYWMAHGSQGFYPLLNGGEAAMLFCFIFLYIATAGPGAFAIESRRG</sequence>
<dbReference type="PANTHER" id="PTHR33452:SF4">
    <property type="entry name" value="BLL4328 PROTEIN"/>
    <property type="match status" value="1"/>
</dbReference>
<evidence type="ECO:0000256" key="2">
    <source>
        <dbReference type="ARBA" id="ARBA00006679"/>
    </source>
</evidence>
<keyword evidence="6 7" id="KW-0472">Membrane</keyword>
<evidence type="ECO:0000313" key="8">
    <source>
        <dbReference type="EMBL" id="KQK28597.1"/>
    </source>
</evidence>
<dbReference type="InterPro" id="IPR051907">
    <property type="entry name" value="DoxX-like_oxidoreductase"/>
</dbReference>
<evidence type="ECO:0000256" key="1">
    <source>
        <dbReference type="ARBA" id="ARBA00004651"/>
    </source>
</evidence>
<dbReference type="Proteomes" id="UP000051562">
    <property type="component" value="Unassembled WGS sequence"/>
</dbReference>
<dbReference type="PANTHER" id="PTHR33452">
    <property type="entry name" value="OXIDOREDUCTASE CATD-RELATED"/>
    <property type="match status" value="1"/>
</dbReference>
<gene>
    <name evidence="8" type="ORF">ARD30_06745</name>
</gene>